<dbReference type="EMBL" id="LNIX01000012">
    <property type="protein sequence ID" value="OXA47938.1"/>
    <property type="molecule type" value="Genomic_DNA"/>
</dbReference>
<proteinExistence type="predicted"/>
<dbReference type="AlphaFoldDB" id="A0A226DSD7"/>
<gene>
    <name evidence="1" type="ORF">Fcan01_16863</name>
</gene>
<sequence length="102" mass="11298">MKFPNVPKVVSAQLVGMVSKYLVILLLVASSTFVHAKVVLDNVIYDDRADCRRDGYGVTGCYVMGYNRDAACRDSFHAGSKFAGYLDDNDGCFLTHRFCCKS</sequence>
<comment type="caution">
    <text evidence="1">The sequence shown here is derived from an EMBL/GenBank/DDBJ whole genome shotgun (WGS) entry which is preliminary data.</text>
</comment>
<organism evidence="1 2">
    <name type="scientific">Folsomia candida</name>
    <name type="common">Springtail</name>
    <dbReference type="NCBI Taxonomy" id="158441"/>
    <lineage>
        <taxon>Eukaryota</taxon>
        <taxon>Metazoa</taxon>
        <taxon>Ecdysozoa</taxon>
        <taxon>Arthropoda</taxon>
        <taxon>Hexapoda</taxon>
        <taxon>Collembola</taxon>
        <taxon>Entomobryomorpha</taxon>
        <taxon>Isotomoidea</taxon>
        <taxon>Isotomidae</taxon>
        <taxon>Proisotominae</taxon>
        <taxon>Folsomia</taxon>
    </lineage>
</organism>
<keyword evidence="2" id="KW-1185">Reference proteome</keyword>
<evidence type="ECO:0000313" key="2">
    <source>
        <dbReference type="Proteomes" id="UP000198287"/>
    </source>
</evidence>
<name>A0A226DSD7_FOLCA</name>
<reference evidence="1 2" key="1">
    <citation type="submission" date="2015-12" db="EMBL/GenBank/DDBJ databases">
        <title>The genome of Folsomia candida.</title>
        <authorList>
            <person name="Faddeeva A."/>
            <person name="Derks M.F."/>
            <person name="Anvar Y."/>
            <person name="Smit S."/>
            <person name="Van Straalen N."/>
            <person name="Roelofs D."/>
        </authorList>
    </citation>
    <scope>NUCLEOTIDE SEQUENCE [LARGE SCALE GENOMIC DNA]</scope>
    <source>
        <strain evidence="1 2">VU population</strain>
        <tissue evidence="1">Whole body</tissue>
    </source>
</reference>
<accession>A0A226DSD7</accession>
<protein>
    <submittedName>
        <fullName evidence="1">Uncharacterized protein</fullName>
    </submittedName>
</protein>
<dbReference type="Proteomes" id="UP000198287">
    <property type="component" value="Unassembled WGS sequence"/>
</dbReference>
<evidence type="ECO:0000313" key="1">
    <source>
        <dbReference type="EMBL" id="OXA47938.1"/>
    </source>
</evidence>